<evidence type="ECO:0000256" key="2">
    <source>
        <dbReference type="ARBA" id="ARBA00022475"/>
    </source>
</evidence>
<accession>A0A7D6ZAN3</accession>
<dbReference type="PANTHER" id="PTHR47019">
    <property type="entry name" value="LIPID II FLIPPASE MURJ"/>
    <property type="match status" value="1"/>
</dbReference>
<dbReference type="Gene3D" id="3.30.200.20">
    <property type="entry name" value="Phosphorylase Kinase, domain 1"/>
    <property type="match status" value="1"/>
</dbReference>
<dbReference type="KEGG" id="nhu:H0264_01200"/>
<dbReference type="InterPro" id="IPR004268">
    <property type="entry name" value="MurJ"/>
</dbReference>
<evidence type="ECO:0000256" key="1">
    <source>
        <dbReference type="ARBA" id="ARBA00004651"/>
    </source>
</evidence>
<feature type="transmembrane region" description="Helical" evidence="9">
    <location>
        <begin position="769"/>
        <end position="789"/>
    </location>
</feature>
<protein>
    <submittedName>
        <fullName evidence="10">Murein biosynthesis integral membrane protein MurJ</fullName>
    </submittedName>
</protein>
<feature type="transmembrane region" description="Helical" evidence="9">
    <location>
        <begin position="511"/>
        <end position="533"/>
    </location>
</feature>
<dbReference type="GO" id="GO:0009252">
    <property type="term" value="P:peptidoglycan biosynthetic process"/>
    <property type="evidence" value="ECO:0007669"/>
    <property type="project" value="UniProtKB-KW"/>
</dbReference>
<sequence>MRGSIRGHDAGSTGTGARGNGRCDDRRRGDQGARQAHRADGGPPLRDAGGAVSEYSGPRSGRPDGPGRPENAGRPEDAARAGHPGADRPQGPGRPGIPGRRIEGPGSPRPDIPARRADAPGRPEGAESPNPRRAPSAPWERGVQRPARAGQGDVRGPQPGSQGPGPRGGGVPPGRPVNPGNPQGVPGRPPSSQPSGPSSMPPQRPQPSESGPMMRRPGPPKTGQPQGPSGRPAQASSGRPAAEPPSQERYHWGHPEGANRPAGQPGRPTPPGGQRYPTPPFSGPRPAAAPARPVQALPRKLPSTAEHPVATAKPENANAKLVRDSGSIAIATLMSRITGFGKQLMLLTVLGPAIASAFTVASTLPAMISELLLGAVLTAIVIPTLVRAEKEDGDGGAAFVRRLCTAAFTVLGIGTLLALILTPVLTSLIVSDDGEVSAPLTTALTYLLVPAILLYGMSALLMAILNTHQIFKPGAWAPVLNNLVVLVVLFLYWLLPGEISLNPVEMGQPKLLLLGVGVTFGVIVQVVSLLPAIRRAGVDLRPLWGLDPRLKQFAGMGIAIILYVLISQVGWMVATRVLSNVDEAGPAIYQFTWLLLQLPYGVIGVTLLTAIMPRLSRNAAADDTPAVVDDLGTATRLTMIALVPIVTFLTLAGPQIGSALLSYGRFGAEDAHRLGEAVSWSAFTLIPYALVLIHLRVFYAREQAWTPTWIILGITGVKIVLSVATPFFFAADTVVVALGAANGLGFVAGALIGGWLLHRSLGDLRMTNVGRTITRVGGASLAGGAVMLIVDKVIGLHRLTDSFGGVGSFVRVVILAVVMFGIAFALMRLAGIPEIVAITVAISRRLGITPPAPDLGLEGVPGEEQHETTVLARPDMRAAPYYYRFDPYMDAQTMVLPAIRPDAVDITGTGEFPYPVRHRSASAESGMPGPAGARARTTSDAGEPLPAHRSSTHQGEGGTRVSDDAAGGVPSADSSASAGGGLSTDVPPTPDEKSGKAGGTAESVPPSAPGDDGPDADELTGEETSGPETGVYEAVSPLMPPMGMGSTTKRVQRGPKLMPGASVAGGRYRLLAGHGGARGLRFWQALDVKLDREVALTFVDADQKDADNSGHDGPQAILSRTLRLGRINSPGLARVLDVVRGSSGGIVVAEWTPGRSLKEMAETVPSPIGAARAIRALAAAAEMAHRAGGSLSIDHPDRVRISATGDAVLAFPGTLSDSDAQSDVRGLGAMLYALITDHWPIRAGGMTGSAATVGGLPLADFGPDGTPIEPRQIRPEVPFEISAVAVRSLESNKGVRTAATVQHVLEQASVVDQKTDFIPVLRLGQRPPSAPDESLADPELLAAEKERSQRMMWILVGLGVLAALVVGVIIWWLLSVFAPGTSEAPLNEQRNIGLTTSAAAPATPGTPQSAPATTAAGGVPLPVTGATVFSPEGTPDNVGQIGAVLDNNPSTVWRTDQYFQQFPALKKGLGVLSTLGSPSKVTKVIIDSPSAGTQVEIRTSPTASPTLDQTQLVGTATLADGITEIPVRADQPARYVLVWITGLGNNGGQFQSVIADLRFEAAP</sequence>
<keyword evidence="11" id="KW-1185">Reference proteome</keyword>
<reference evidence="10 11" key="1">
    <citation type="submission" date="2020-07" db="EMBL/GenBank/DDBJ databases">
        <authorList>
            <person name="Zhuang K."/>
            <person name="Ran Y."/>
        </authorList>
    </citation>
    <scope>NUCLEOTIDE SEQUENCE [LARGE SCALE GENOMIC DNA]</scope>
    <source>
        <strain evidence="10 11">WCH-YHL-001</strain>
    </source>
</reference>
<feature type="transmembrane region" description="Helical" evidence="9">
    <location>
        <begin position="594"/>
        <end position="616"/>
    </location>
</feature>
<evidence type="ECO:0000256" key="4">
    <source>
        <dbReference type="ARBA" id="ARBA00022960"/>
    </source>
</evidence>
<feature type="compositionally biased region" description="Pro residues" evidence="8">
    <location>
        <begin position="267"/>
        <end position="283"/>
    </location>
</feature>
<keyword evidence="5" id="KW-0573">Peptidoglycan synthesis</keyword>
<keyword evidence="6 9" id="KW-1133">Transmembrane helix</keyword>
<dbReference type="GO" id="GO:0034204">
    <property type="term" value="P:lipid translocation"/>
    <property type="evidence" value="ECO:0007669"/>
    <property type="project" value="TreeGrafter"/>
</dbReference>
<name>A0A7D6ZAN3_9NOCA</name>
<feature type="compositionally biased region" description="Low complexity" evidence="8">
    <location>
        <begin position="964"/>
        <end position="977"/>
    </location>
</feature>
<evidence type="ECO:0000256" key="8">
    <source>
        <dbReference type="SAM" id="MobiDB-lite"/>
    </source>
</evidence>
<evidence type="ECO:0000313" key="10">
    <source>
        <dbReference type="EMBL" id="QLY31048.1"/>
    </source>
</evidence>
<evidence type="ECO:0000256" key="3">
    <source>
        <dbReference type="ARBA" id="ARBA00022692"/>
    </source>
</evidence>
<organism evidence="10 11">
    <name type="scientific">Nocardia huaxiensis</name>
    <dbReference type="NCBI Taxonomy" id="2755382"/>
    <lineage>
        <taxon>Bacteria</taxon>
        <taxon>Bacillati</taxon>
        <taxon>Actinomycetota</taxon>
        <taxon>Actinomycetes</taxon>
        <taxon>Mycobacteriales</taxon>
        <taxon>Nocardiaceae</taxon>
        <taxon>Nocardia</taxon>
    </lineage>
</organism>
<dbReference type="CDD" id="cd13973">
    <property type="entry name" value="PK_MviN-like"/>
    <property type="match status" value="1"/>
</dbReference>
<evidence type="ECO:0000256" key="7">
    <source>
        <dbReference type="ARBA" id="ARBA00023136"/>
    </source>
</evidence>
<dbReference type="GO" id="GO:0008360">
    <property type="term" value="P:regulation of cell shape"/>
    <property type="evidence" value="ECO:0007669"/>
    <property type="project" value="UniProtKB-KW"/>
</dbReference>
<feature type="transmembrane region" description="Helical" evidence="9">
    <location>
        <begin position="443"/>
        <end position="464"/>
    </location>
</feature>
<dbReference type="PRINTS" id="PR01806">
    <property type="entry name" value="VIRFACTRMVIN"/>
</dbReference>
<dbReference type="CDD" id="cd13123">
    <property type="entry name" value="MATE_MurJ_like"/>
    <property type="match status" value="1"/>
</dbReference>
<dbReference type="Pfam" id="PF03023">
    <property type="entry name" value="MurJ"/>
    <property type="match status" value="1"/>
</dbReference>
<evidence type="ECO:0000256" key="9">
    <source>
        <dbReference type="SAM" id="Phobius"/>
    </source>
</evidence>
<keyword evidence="3 9" id="KW-0812">Transmembrane</keyword>
<feature type="compositionally biased region" description="Basic and acidic residues" evidence="8">
    <location>
        <begin position="61"/>
        <end position="80"/>
    </location>
</feature>
<keyword evidence="7 9" id="KW-0472">Membrane</keyword>
<feature type="transmembrane region" description="Helical" evidence="9">
    <location>
        <begin position="367"/>
        <end position="386"/>
    </location>
</feature>
<dbReference type="PANTHER" id="PTHR47019:SF1">
    <property type="entry name" value="LIPID II FLIPPASE MURJ"/>
    <property type="match status" value="1"/>
</dbReference>
<feature type="transmembrane region" description="Helical" evidence="9">
    <location>
        <begin position="407"/>
        <end position="431"/>
    </location>
</feature>
<dbReference type="Proteomes" id="UP000515512">
    <property type="component" value="Chromosome"/>
</dbReference>
<feature type="transmembrane region" description="Helical" evidence="9">
    <location>
        <begin position="553"/>
        <end position="574"/>
    </location>
</feature>
<feature type="transmembrane region" description="Helical" evidence="9">
    <location>
        <begin position="1353"/>
        <end position="1374"/>
    </location>
</feature>
<feature type="transmembrane region" description="Helical" evidence="9">
    <location>
        <begin position="637"/>
        <end position="657"/>
    </location>
</feature>
<evidence type="ECO:0000256" key="5">
    <source>
        <dbReference type="ARBA" id="ARBA00022984"/>
    </source>
</evidence>
<evidence type="ECO:0000256" key="6">
    <source>
        <dbReference type="ARBA" id="ARBA00022989"/>
    </source>
</evidence>
<feature type="transmembrane region" description="Helical" evidence="9">
    <location>
        <begin position="344"/>
        <end position="361"/>
    </location>
</feature>
<feature type="compositionally biased region" description="Low complexity" evidence="8">
    <location>
        <begin position="284"/>
        <end position="294"/>
    </location>
</feature>
<gene>
    <name evidence="10" type="primary">murJ</name>
    <name evidence="10" type="ORF">H0264_01200</name>
</gene>
<feature type="compositionally biased region" description="Basic and acidic residues" evidence="8">
    <location>
        <begin position="112"/>
        <end position="125"/>
    </location>
</feature>
<dbReference type="GO" id="GO:0015648">
    <property type="term" value="F:lipid-linked peptidoglycan transporter activity"/>
    <property type="evidence" value="ECO:0007669"/>
    <property type="project" value="TreeGrafter"/>
</dbReference>
<feature type="transmembrane region" description="Helical" evidence="9">
    <location>
        <begin position="709"/>
        <end position="729"/>
    </location>
</feature>
<feature type="transmembrane region" description="Helical" evidence="9">
    <location>
        <begin position="476"/>
        <end position="495"/>
    </location>
</feature>
<feature type="compositionally biased region" description="Low complexity" evidence="8">
    <location>
        <begin position="177"/>
        <end position="186"/>
    </location>
</feature>
<feature type="region of interest" description="Disordered" evidence="8">
    <location>
        <begin position="915"/>
        <end position="1055"/>
    </location>
</feature>
<feature type="region of interest" description="Disordered" evidence="8">
    <location>
        <begin position="1"/>
        <end position="294"/>
    </location>
</feature>
<evidence type="ECO:0000313" key="11">
    <source>
        <dbReference type="Proteomes" id="UP000515512"/>
    </source>
</evidence>
<keyword evidence="4" id="KW-0133">Cell shape</keyword>
<dbReference type="EMBL" id="CP059399">
    <property type="protein sequence ID" value="QLY31048.1"/>
    <property type="molecule type" value="Genomic_DNA"/>
</dbReference>
<comment type="subcellular location">
    <subcellularLocation>
        <location evidence="1">Cell membrane</location>
        <topology evidence="1">Multi-pass membrane protein</topology>
    </subcellularLocation>
</comment>
<feature type="transmembrane region" description="Helical" evidence="9">
    <location>
        <begin position="677"/>
        <end position="697"/>
    </location>
</feature>
<proteinExistence type="predicted"/>
<feature type="compositionally biased region" description="Gly residues" evidence="8">
    <location>
        <begin position="162"/>
        <end position="172"/>
    </location>
</feature>
<feature type="compositionally biased region" description="Basic and acidic residues" evidence="8">
    <location>
        <begin position="21"/>
        <end position="31"/>
    </location>
</feature>
<feature type="transmembrane region" description="Helical" evidence="9">
    <location>
        <begin position="809"/>
        <end position="827"/>
    </location>
</feature>
<dbReference type="GO" id="GO:0005886">
    <property type="term" value="C:plasma membrane"/>
    <property type="evidence" value="ECO:0007669"/>
    <property type="project" value="UniProtKB-SubCell"/>
</dbReference>
<feature type="compositionally biased region" description="Acidic residues" evidence="8">
    <location>
        <begin position="1012"/>
        <end position="1021"/>
    </location>
</feature>
<keyword evidence="2" id="KW-1003">Cell membrane</keyword>
<dbReference type="Gene3D" id="1.10.510.10">
    <property type="entry name" value="Transferase(Phosphotransferase) domain 1"/>
    <property type="match status" value="1"/>
</dbReference>
<feature type="transmembrane region" description="Helical" evidence="9">
    <location>
        <begin position="735"/>
        <end position="757"/>
    </location>
</feature>
<dbReference type="NCBIfam" id="TIGR01695">
    <property type="entry name" value="murJ_mviN"/>
    <property type="match status" value="1"/>
</dbReference>
<dbReference type="InterPro" id="IPR051050">
    <property type="entry name" value="Lipid_II_flippase_MurJ/MviN"/>
</dbReference>